<name>A0A0M0JFU0_9EUKA</name>
<dbReference type="GO" id="GO:0015630">
    <property type="term" value="C:microtubule cytoskeleton"/>
    <property type="evidence" value="ECO:0007669"/>
    <property type="project" value="TreeGrafter"/>
</dbReference>
<dbReference type="InterPro" id="IPR011989">
    <property type="entry name" value="ARM-like"/>
</dbReference>
<dbReference type="SUPFAM" id="SSF48371">
    <property type="entry name" value="ARM repeat"/>
    <property type="match status" value="1"/>
</dbReference>
<comment type="caution">
    <text evidence="1">The sequence shown here is derived from an EMBL/GenBank/DDBJ whole genome shotgun (WGS) entry which is preliminary data.</text>
</comment>
<dbReference type="PANTHER" id="PTHR23314:SF0">
    <property type="entry name" value="SPERM-ASSOCIATED ANTIGEN 6"/>
    <property type="match status" value="1"/>
</dbReference>
<proteinExistence type="predicted"/>
<sequence length="545" mass="57353">MPVGFANLTNWGAGKDVVLPAFAAFQRARVEFAQEVAKLALPAGEALVSKNAASGTYETDGAEKVLSTLEASFNLMPEMRSLLTDVAPTVRENAMLAVGRLCGLSDKLHGQVADPTLLDATISTITSSSQPSLVHAAMFLLHTAVRSSAEVAHLAVEHNALVAVCERLEDTDSQTKQAAVWCLCSIASHEAPLASAVVEAGAVPLLILCLKEHSLPLRRLTLSCLGSIAKHEQVLAEVLHKEGALSAAVEFLSSPDMLLRRHACRALACATQHHTGANEWVPAPARKLLVETMQVADPETLAFAATLAQQLAKHSNSVASSFHDLGAVPLLVAHMRQGHASPTSAAAAIGHICDGSSAAAVAALQLGVLETIHALLASHAPVPVCVVLCQCLGAMSNADETVAKAIDQSGCLQLVLEATLLSKRKIGPAARQVLRAGLGRALGKCASYPVLVFLLERLPFTGPHCEPPILAALLKALARVLSTKGTYRLDFMQRGALSVAQQASKIKSPELLDALKTLNSPSIFPKQMVDATAPDYESKLLDKIV</sequence>
<evidence type="ECO:0000313" key="2">
    <source>
        <dbReference type="Proteomes" id="UP000037460"/>
    </source>
</evidence>
<dbReference type="SMART" id="SM00185">
    <property type="entry name" value="ARM"/>
    <property type="match status" value="3"/>
</dbReference>
<dbReference type="AlphaFoldDB" id="A0A0M0JFU0"/>
<organism evidence="1 2">
    <name type="scientific">Chrysochromulina tobinii</name>
    <dbReference type="NCBI Taxonomy" id="1460289"/>
    <lineage>
        <taxon>Eukaryota</taxon>
        <taxon>Haptista</taxon>
        <taxon>Haptophyta</taxon>
        <taxon>Prymnesiophyceae</taxon>
        <taxon>Prymnesiales</taxon>
        <taxon>Chrysochromulinaceae</taxon>
        <taxon>Chrysochromulina</taxon>
    </lineage>
</organism>
<dbReference type="GO" id="GO:0008017">
    <property type="term" value="F:microtubule binding"/>
    <property type="evidence" value="ECO:0007669"/>
    <property type="project" value="TreeGrafter"/>
</dbReference>
<dbReference type="Gene3D" id="1.25.10.10">
    <property type="entry name" value="Leucine-rich Repeat Variant"/>
    <property type="match status" value="2"/>
</dbReference>
<dbReference type="GO" id="GO:0003341">
    <property type="term" value="P:cilium movement"/>
    <property type="evidence" value="ECO:0007669"/>
    <property type="project" value="TreeGrafter"/>
</dbReference>
<dbReference type="EMBL" id="JWZX01002990">
    <property type="protein sequence ID" value="KOO25325.1"/>
    <property type="molecule type" value="Genomic_DNA"/>
</dbReference>
<dbReference type="OrthoDB" id="7537227at2759"/>
<gene>
    <name evidence="1" type="ORF">Ctob_010843</name>
</gene>
<keyword evidence="2" id="KW-1185">Reference proteome</keyword>
<reference evidence="2" key="1">
    <citation type="journal article" date="2015" name="PLoS Genet.">
        <title>Genome Sequence and Transcriptome Analyses of Chrysochromulina tobin: Metabolic Tools for Enhanced Algal Fitness in the Prominent Order Prymnesiales (Haptophyceae).</title>
        <authorList>
            <person name="Hovde B.T."/>
            <person name="Deodato C.R."/>
            <person name="Hunsperger H.M."/>
            <person name="Ryken S.A."/>
            <person name="Yost W."/>
            <person name="Jha R.K."/>
            <person name="Patterson J."/>
            <person name="Monnat R.J. Jr."/>
            <person name="Barlow S.B."/>
            <person name="Starkenburg S.R."/>
            <person name="Cattolico R.A."/>
        </authorList>
    </citation>
    <scope>NUCLEOTIDE SEQUENCE</scope>
    <source>
        <strain evidence="2">CCMP291</strain>
    </source>
</reference>
<protein>
    <submittedName>
        <fullName evidence="1">Axoneme central apparatus</fullName>
    </submittedName>
</protein>
<dbReference type="InterPro" id="IPR016024">
    <property type="entry name" value="ARM-type_fold"/>
</dbReference>
<dbReference type="PANTHER" id="PTHR23314">
    <property type="entry name" value="SPERM-ASSOCIATED ANTIGEN 6 ARMADILLO REPEAT-CONTAINING"/>
    <property type="match status" value="1"/>
</dbReference>
<dbReference type="InterPro" id="IPR000225">
    <property type="entry name" value="Armadillo"/>
</dbReference>
<dbReference type="Proteomes" id="UP000037460">
    <property type="component" value="Unassembled WGS sequence"/>
</dbReference>
<accession>A0A0M0JFU0</accession>
<evidence type="ECO:0000313" key="1">
    <source>
        <dbReference type="EMBL" id="KOO25325.1"/>
    </source>
</evidence>